<keyword evidence="2" id="KW-1185">Reference proteome</keyword>
<accession>A0AAV4VAR2</accession>
<evidence type="ECO:0000313" key="2">
    <source>
        <dbReference type="Proteomes" id="UP001054837"/>
    </source>
</evidence>
<protein>
    <submittedName>
        <fullName evidence="1">Uncharacterized protein</fullName>
    </submittedName>
</protein>
<dbReference type="EMBL" id="BPLQ01012650">
    <property type="protein sequence ID" value="GIY66753.1"/>
    <property type="molecule type" value="Genomic_DNA"/>
</dbReference>
<proteinExistence type="predicted"/>
<organism evidence="1 2">
    <name type="scientific">Caerostris darwini</name>
    <dbReference type="NCBI Taxonomy" id="1538125"/>
    <lineage>
        <taxon>Eukaryota</taxon>
        <taxon>Metazoa</taxon>
        <taxon>Ecdysozoa</taxon>
        <taxon>Arthropoda</taxon>
        <taxon>Chelicerata</taxon>
        <taxon>Arachnida</taxon>
        <taxon>Araneae</taxon>
        <taxon>Araneomorphae</taxon>
        <taxon>Entelegynae</taxon>
        <taxon>Araneoidea</taxon>
        <taxon>Araneidae</taxon>
        <taxon>Caerostris</taxon>
    </lineage>
</organism>
<comment type="caution">
    <text evidence="1">The sequence shown here is derived from an EMBL/GenBank/DDBJ whole genome shotgun (WGS) entry which is preliminary data.</text>
</comment>
<dbReference type="AlphaFoldDB" id="A0AAV4VAR2"/>
<sequence length="130" mass="14814">MQAANSAMRFSLLNYRDASRQQTFLPKEAPSQILTLHLGTDTLKERPNQALLLPFFPHSFMWMCSCREKYADVNGSGIMGVLNFPVCMADLIGLADDERSCLHWFFYIQKVILDMVLKINVTDDSSCQCQ</sequence>
<evidence type="ECO:0000313" key="1">
    <source>
        <dbReference type="EMBL" id="GIY66753.1"/>
    </source>
</evidence>
<reference evidence="1 2" key="1">
    <citation type="submission" date="2021-06" db="EMBL/GenBank/DDBJ databases">
        <title>Caerostris darwini draft genome.</title>
        <authorList>
            <person name="Kono N."/>
            <person name="Arakawa K."/>
        </authorList>
    </citation>
    <scope>NUCLEOTIDE SEQUENCE [LARGE SCALE GENOMIC DNA]</scope>
</reference>
<name>A0AAV4VAR2_9ARAC</name>
<dbReference type="Proteomes" id="UP001054837">
    <property type="component" value="Unassembled WGS sequence"/>
</dbReference>
<gene>
    <name evidence="1" type="ORF">CDAR_472941</name>
</gene>